<dbReference type="Proteomes" id="UP000245202">
    <property type="component" value="Unassembled WGS sequence"/>
</dbReference>
<protein>
    <submittedName>
        <fullName evidence="1">Uncharacterized protein</fullName>
    </submittedName>
</protein>
<name>A0A2R5F4C2_9BACL</name>
<dbReference type="SUPFAM" id="SSF50969">
    <property type="entry name" value="YVTN repeat-like/Quinoprotein amine dehydrogenase"/>
    <property type="match status" value="1"/>
</dbReference>
<keyword evidence="2" id="KW-1185">Reference proteome</keyword>
<dbReference type="RefSeq" id="WP_108995750.1">
    <property type="nucleotide sequence ID" value="NZ_BDQX01000400.1"/>
</dbReference>
<comment type="caution">
    <text evidence="1">The sequence shown here is derived from an EMBL/GenBank/DDBJ whole genome shotgun (WGS) entry which is preliminary data.</text>
</comment>
<proteinExistence type="predicted"/>
<organism evidence="1 2">
    <name type="scientific">Paenibacillus agaridevorans</name>
    <dbReference type="NCBI Taxonomy" id="171404"/>
    <lineage>
        <taxon>Bacteria</taxon>
        <taxon>Bacillati</taxon>
        <taxon>Bacillota</taxon>
        <taxon>Bacilli</taxon>
        <taxon>Bacillales</taxon>
        <taxon>Paenibacillaceae</taxon>
        <taxon>Paenibacillus</taxon>
    </lineage>
</organism>
<dbReference type="InterPro" id="IPR011044">
    <property type="entry name" value="Quino_amine_DH_bsu"/>
</dbReference>
<evidence type="ECO:0000313" key="1">
    <source>
        <dbReference type="EMBL" id="GBG11453.1"/>
    </source>
</evidence>
<dbReference type="EMBL" id="BDQX01000400">
    <property type="protein sequence ID" value="GBG11453.1"/>
    <property type="molecule type" value="Genomic_DNA"/>
</dbReference>
<accession>A0A2R5F4C2</accession>
<gene>
    <name evidence="1" type="ORF">PAT3040_06272</name>
</gene>
<reference evidence="1 2" key="1">
    <citation type="submission" date="2017-08" db="EMBL/GenBank/DDBJ databases">
        <title>Substantial Increase in Enzyme Production by Combined Drug-Resistance Mutations in Paenibacillus agaridevorans.</title>
        <authorList>
            <person name="Tanaka Y."/>
            <person name="Funane K."/>
            <person name="Hosaka T."/>
            <person name="Shiwa Y."/>
            <person name="Fujita N."/>
            <person name="Miyazaki T."/>
            <person name="Yoshikawa H."/>
            <person name="Murakami K."/>
            <person name="Kasahara K."/>
            <person name="Inaoka T."/>
            <person name="Hiraga Y."/>
            <person name="Ochi K."/>
        </authorList>
    </citation>
    <scope>NUCLEOTIDE SEQUENCE [LARGE SCALE GENOMIC DNA]</scope>
    <source>
        <strain evidence="1 2">T-3040</strain>
    </source>
</reference>
<evidence type="ECO:0000313" key="2">
    <source>
        <dbReference type="Proteomes" id="UP000245202"/>
    </source>
</evidence>
<dbReference type="AlphaFoldDB" id="A0A2R5F4C2"/>
<sequence>MNDWKTDYSFVQQPCKNFNILASTDIIDPIDGKQKWVLSNFAAGGVGNLIFIDTATEEAEAVPLPGDSGAWGLVNWNNEKLIVGTCPEHAYLHCFDLATRTWAEPLQPIGEKYFWELVVGSDGMIYGGTWPGCALIRYDPVRHKLEHLGRVSEQEKNQYSRYLSGDLPGYIFIAYGFEQSGMKVFDIASGTLQEFGLPGFRVKEINDQAIVLASEDQLAFYHKDTFDRIIDDSALRDQLVVQEILLPNGKLNRVIPLGGGKLAGIRGQDYFILDHPDQVPMLKRIPTTAPPTAIHSLIKDENGLLWGCSAFGQTIFTYNPSTKASWNSSSVCDAGGEVYGMQMINGRLFMSSYIGGDHIVYDPRETWDQLNNRNPMSLLPVRPAYIRPEGGSVIGPDGGFWTGWSAKYGTYGGALTKVDPVSLEVEQWAEPVPGQQIAGLAADGHYLYFTTNGGASGLPTKMESCCFGVWSPKEHLVYLHRFEEEGQTGSAILAAGEYVFVGVGSKICVFHPVLMKFVNELQIREASSCMVKLNDRAIAVFSGNLLLIVNTSDFFIEKSILLPGKVRTAAVIEKRELYFAVGASLYCLIIAC</sequence>